<sequence>MSQGTLISLMLDLPPFSGIKSSSPLYRWINFHNLYDTTGGLTFITCMIISIPRSECFTTQIAAVIVIAVPLRMLNSRARKDFRLLPLDHYRGENPTCNATKGNLIDLAMNFQHQIYNDMAISY</sequence>
<dbReference type="AlphaFoldDB" id="J9F2A0"/>
<dbReference type="Proteomes" id="UP000004810">
    <property type="component" value="Unassembled WGS sequence"/>
</dbReference>
<comment type="caution">
    <text evidence="1">The sequence shown here is derived from an EMBL/GenBank/DDBJ whole genome shotgun (WGS) entry which is preliminary data.</text>
</comment>
<evidence type="ECO:0000313" key="1">
    <source>
        <dbReference type="EMBL" id="EJW83562.1"/>
    </source>
</evidence>
<proteinExistence type="predicted"/>
<gene>
    <name evidence="1" type="ORF">WUBG_05525</name>
</gene>
<name>J9F2A0_WUCBA</name>
<reference evidence="2" key="1">
    <citation type="submission" date="2012-08" db="EMBL/GenBank/DDBJ databases">
        <title>The Genome Sequence of Wuchereria bancrofti.</title>
        <authorList>
            <person name="Nutman T.B."/>
            <person name="Fink D.L."/>
            <person name="Russ C."/>
            <person name="Young S."/>
            <person name="Zeng Q."/>
            <person name="Koehrsen M."/>
            <person name="Alvarado L."/>
            <person name="Berlin A."/>
            <person name="Chapman S.B."/>
            <person name="Chen Z."/>
            <person name="Freedman E."/>
            <person name="Gellesch M."/>
            <person name="Goldberg J."/>
            <person name="Griggs A."/>
            <person name="Gujja S."/>
            <person name="Heilman E.R."/>
            <person name="Heiman D."/>
            <person name="Hepburn T."/>
            <person name="Howarth C."/>
            <person name="Jen D."/>
            <person name="Larson L."/>
            <person name="Lewis B."/>
            <person name="Mehta T."/>
            <person name="Park D."/>
            <person name="Pearson M."/>
            <person name="Roberts A."/>
            <person name="Saif S."/>
            <person name="Shea T."/>
            <person name="Shenoy N."/>
            <person name="Sisk P."/>
            <person name="Stolte C."/>
            <person name="Sykes S."/>
            <person name="Walk T."/>
            <person name="White J."/>
            <person name="Yandava C."/>
            <person name="Haas B."/>
            <person name="Henn M.R."/>
            <person name="Nusbaum C."/>
            <person name="Birren B."/>
        </authorList>
    </citation>
    <scope>NUCLEOTIDE SEQUENCE [LARGE SCALE GENOMIC DNA]</scope>
    <source>
        <strain evidence="2">NA</strain>
    </source>
</reference>
<accession>J9F2A0</accession>
<evidence type="ECO:0000313" key="2">
    <source>
        <dbReference type="Proteomes" id="UP000004810"/>
    </source>
</evidence>
<protein>
    <submittedName>
        <fullName evidence="1">Uncharacterized protein</fullName>
    </submittedName>
</protein>
<dbReference type="EMBL" id="ADBV01002124">
    <property type="protein sequence ID" value="EJW83562.1"/>
    <property type="molecule type" value="Genomic_DNA"/>
</dbReference>
<organism evidence="1 2">
    <name type="scientific">Wuchereria bancrofti</name>
    <dbReference type="NCBI Taxonomy" id="6293"/>
    <lineage>
        <taxon>Eukaryota</taxon>
        <taxon>Metazoa</taxon>
        <taxon>Ecdysozoa</taxon>
        <taxon>Nematoda</taxon>
        <taxon>Chromadorea</taxon>
        <taxon>Rhabditida</taxon>
        <taxon>Spirurina</taxon>
        <taxon>Spiruromorpha</taxon>
        <taxon>Filarioidea</taxon>
        <taxon>Onchocercidae</taxon>
        <taxon>Wuchereria</taxon>
    </lineage>
</organism>